<dbReference type="EMBL" id="CAICTM010000162">
    <property type="protein sequence ID" value="CAB9503343.1"/>
    <property type="molecule type" value="Genomic_DNA"/>
</dbReference>
<keyword evidence="12" id="KW-1185">Reference proteome</keyword>
<keyword evidence="5" id="KW-0029">Amino-acid transport</keyword>
<evidence type="ECO:0000256" key="4">
    <source>
        <dbReference type="ARBA" id="ARBA00022692"/>
    </source>
</evidence>
<feature type="transmembrane region" description="Helical" evidence="9">
    <location>
        <begin position="550"/>
        <end position="567"/>
    </location>
</feature>
<comment type="similarity">
    <text evidence="2">Belongs to the amino acid/polyamine transporter 2 family.</text>
</comment>
<dbReference type="InterPro" id="IPR013057">
    <property type="entry name" value="AA_transpt_TM"/>
</dbReference>
<evidence type="ECO:0000256" key="1">
    <source>
        <dbReference type="ARBA" id="ARBA00004141"/>
    </source>
</evidence>
<evidence type="ECO:0000256" key="3">
    <source>
        <dbReference type="ARBA" id="ARBA00022448"/>
    </source>
</evidence>
<feature type="transmembrane region" description="Helical" evidence="9">
    <location>
        <begin position="330"/>
        <end position="352"/>
    </location>
</feature>
<dbReference type="GO" id="GO:0015179">
    <property type="term" value="F:L-amino acid transmembrane transporter activity"/>
    <property type="evidence" value="ECO:0007669"/>
    <property type="project" value="TreeGrafter"/>
</dbReference>
<dbReference type="PANTHER" id="PTHR22950:SF458">
    <property type="entry name" value="SODIUM-COUPLED NEUTRAL AMINO ACID TRANSPORTER 11-RELATED"/>
    <property type="match status" value="1"/>
</dbReference>
<dbReference type="GO" id="GO:0016020">
    <property type="term" value="C:membrane"/>
    <property type="evidence" value="ECO:0007669"/>
    <property type="project" value="UniProtKB-SubCell"/>
</dbReference>
<dbReference type="PANTHER" id="PTHR22950">
    <property type="entry name" value="AMINO ACID TRANSPORTER"/>
    <property type="match status" value="1"/>
</dbReference>
<feature type="transmembrane region" description="Helical" evidence="9">
    <location>
        <begin position="377"/>
        <end position="398"/>
    </location>
</feature>
<feature type="transmembrane region" description="Helical" evidence="9">
    <location>
        <begin position="172"/>
        <end position="195"/>
    </location>
</feature>
<comment type="caution">
    <text evidence="11">The sequence shown here is derived from an EMBL/GenBank/DDBJ whole genome shotgun (WGS) entry which is preliminary data.</text>
</comment>
<protein>
    <submittedName>
        <fullName evidence="11">Tryptophan/tyrosine permease family</fullName>
    </submittedName>
</protein>
<keyword evidence="4 9" id="KW-0812">Transmembrane</keyword>
<gene>
    <name evidence="11" type="ORF">SEMRO_163_G073070.1</name>
</gene>
<dbReference type="AlphaFoldDB" id="A0A9N8DI05"/>
<keyword evidence="7 9" id="KW-0472">Membrane</keyword>
<feature type="transmembrane region" description="Helical" evidence="9">
    <location>
        <begin position="243"/>
        <end position="264"/>
    </location>
</feature>
<keyword evidence="6 9" id="KW-1133">Transmembrane helix</keyword>
<evidence type="ECO:0000256" key="7">
    <source>
        <dbReference type="ARBA" id="ARBA00023136"/>
    </source>
</evidence>
<evidence type="ECO:0000256" key="6">
    <source>
        <dbReference type="ARBA" id="ARBA00022989"/>
    </source>
</evidence>
<feature type="transmembrane region" description="Helical" evidence="9">
    <location>
        <begin position="480"/>
        <end position="503"/>
    </location>
</feature>
<feature type="transmembrane region" description="Helical" evidence="9">
    <location>
        <begin position="509"/>
        <end position="529"/>
    </location>
</feature>
<evidence type="ECO:0000313" key="12">
    <source>
        <dbReference type="Proteomes" id="UP001153069"/>
    </source>
</evidence>
<evidence type="ECO:0000256" key="2">
    <source>
        <dbReference type="ARBA" id="ARBA00008066"/>
    </source>
</evidence>
<dbReference type="Pfam" id="PF01490">
    <property type="entry name" value="Aa_trans"/>
    <property type="match status" value="1"/>
</dbReference>
<feature type="domain" description="Amino acid transporter transmembrane" evidence="10">
    <location>
        <begin position="95"/>
        <end position="562"/>
    </location>
</feature>
<evidence type="ECO:0000259" key="10">
    <source>
        <dbReference type="Pfam" id="PF01490"/>
    </source>
</evidence>
<evidence type="ECO:0000256" key="8">
    <source>
        <dbReference type="SAM" id="MobiDB-lite"/>
    </source>
</evidence>
<reference evidence="11" key="1">
    <citation type="submission" date="2020-06" db="EMBL/GenBank/DDBJ databases">
        <authorList>
            <consortium name="Plant Systems Biology data submission"/>
        </authorList>
    </citation>
    <scope>NUCLEOTIDE SEQUENCE</scope>
    <source>
        <strain evidence="11">D6</strain>
    </source>
</reference>
<dbReference type="OrthoDB" id="258712at2759"/>
<feature type="transmembrane region" description="Helical" evidence="9">
    <location>
        <begin position="215"/>
        <end position="231"/>
    </location>
</feature>
<feature type="region of interest" description="Disordered" evidence="8">
    <location>
        <begin position="21"/>
        <end position="78"/>
    </location>
</feature>
<name>A0A9N8DI05_9STRA</name>
<evidence type="ECO:0000256" key="5">
    <source>
        <dbReference type="ARBA" id="ARBA00022970"/>
    </source>
</evidence>
<organism evidence="11 12">
    <name type="scientific">Seminavis robusta</name>
    <dbReference type="NCBI Taxonomy" id="568900"/>
    <lineage>
        <taxon>Eukaryota</taxon>
        <taxon>Sar</taxon>
        <taxon>Stramenopiles</taxon>
        <taxon>Ochrophyta</taxon>
        <taxon>Bacillariophyta</taxon>
        <taxon>Bacillariophyceae</taxon>
        <taxon>Bacillariophycidae</taxon>
        <taxon>Naviculales</taxon>
        <taxon>Naviculaceae</taxon>
        <taxon>Seminavis</taxon>
    </lineage>
</organism>
<dbReference type="Proteomes" id="UP001153069">
    <property type="component" value="Unassembled WGS sequence"/>
</dbReference>
<keyword evidence="3" id="KW-0813">Transport</keyword>
<accession>A0A9N8DI05</accession>
<proteinExistence type="inferred from homology"/>
<sequence length="573" mass="63106">MLDESPQMPLSLWLRSVGLENPFDEQSSNGSEHSGSRHSSSRGGNSRAGSRAGENGSTGGSDGGSTRRSRLGGGDEIDHYLNDVLVPPEDDEERKETVYTGSTVLALTLAGTCVVEAPYAFQKCGIFWGTLLFGILAFSTERAFHMLCICARKTGSNSYGTVARSSCGGFRAHWMTSALEIGVLLFLMVHFFSSFNRVIKLWLNSFQSLIVLPEQWGLPAFLVLMAPLLIPKKLHTLPYAWTIGLLNVAVFTLAVGVLAVFNFYRNGDQQAQAQNQESNDHEDGGRTVWDIVEGFQSLLITFFASFNVLRIQASLFDPTRERMATVVHQGVTWGASATYIVGIVGHLCALAHSPRQDADFLESIEYLPNTGDDSLLFVYRVCHTCGALAFMFTFPLVLTPCRYSILELFESCYTERQCLEVSDCQEDCETCTTRASTAATGNQHDAFVLIRNGTVVNSEATNLLPSIEENPTYDLLASPLALGLCTVGIMIWAYLGAVVVPFIDAFYTWVGPFMVYIFAFVLPALYFLGLKRPRQGISVEKKNFRLYARMLIFLCITGVVFAIVDIVKNLPTA</sequence>
<evidence type="ECO:0000256" key="9">
    <source>
        <dbReference type="SAM" id="Phobius"/>
    </source>
</evidence>
<comment type="subcellular location">
    <subcellularLocation>
        <location evidence="1">Membrane</location>
        <topology evidence="1">Multi-pass membrane protein</topology>
    </subcellularLocation>
</comment>
<evidence type="ECO:0000313" key="11">
    <source>
        <dbReference type="EMBL" id="CAB9503343.1"/>
    </source>
</evidence>
<feature type="compositionally biased region" description="Low complexity" evidence="8">
    <location>
        <begin position="27"/>
        <end position="54"/>
    </location>
</feature>